<dbReference type="AlphaFoldDB" id="A0A1R1YH44"/>
<accession>A0A1R1YH44</accession>
<gene>
    <name evidence="2" type="ORF">AYI70_g460</name>
</gene>
<proteinExistence type="predicted"/>
<evidence type="ECO:0000256" key="1">
    <source>
        <dbReference type="SAM" id="MobiDB-lite"/>
    </source>
</evidence>
<reference evidence="2 3" key="1">
    <citation type="submission" date="2017-01" db="EMBL/GenBank/DDBJ databases">
        <authorList>
            <person name="Mah S.A."/>
            <person name="Swanson W.J."/>
            <person name="Moy G.W."/>
            <person name="Vacquier V.D."/>
        </authorList>
    </citation>
    <scope>NUCLEOTIDE SEQUENCE [LARGE SCALE GENOMIC DNA]</scope>
    <source>
        <strain evidence="2 3">GSMNP</strain>
    </source>
</reference>
<evidence type="ECO:0000313" key="3">
    <source>
        <dbReference type="Proteomes" id="UP000187283"/>
    </source>
</evidence>
<sequence>MINTFKNKLLNKKKNINNKSEAEYDSSESIFNDDDSSRHSLEFYEADFNFDYKASFLVSGVSSLFKRKSKQRKNSKISTHSKGFYSHNKSGLSLSDFTQISKVNPETPPKSRKSSSRIYSPLSKNRKIATGDSASLINSYIEYNSDQNDFQNYNNVKSEFDISYIENEKERDDENYLSSSVSTLKQSTTADSMNCAQPSQKAYNLVDSLRKNSFFPIRLKRNTFSPTSSLINHSSYVPSGLKNNSGFSNASISDALSEKSNIEGKDCSTAGVLEIKRTSVSDLNDPQDVNLFNPLVKVIPNSSPNSKLKPINTTGIDVPEPSLYSQDFVLINNTFSNLADDKDENESFSILKINSTSNFYNTNNLYRDNPIMQISSYSLPDNIHSTTNIPASNNRYSFDTNTLLGISTPIEPFLPSSKLNINHYDQFESTLDLIDFFPQVPNKTPFTTVCERY</sequence>
<protein>
    <submittedName>
        <fullName evidence="2">Uncharacterized protein</fullName>
    </submittedName>
</protein>
<feature type="region of interest" description="Disordered" evidence="1">
    <location>
        <begin position="101"/>
        <end position="122"/>
    </location>
</feature>
<dbReference type="Proteomes" id="UP000187283">
    <property type="component" value="Unassembled WGS sequence"/>
</dbReference>
<dbReference type="EMBL" id="LSSN01000074">
    <property type="protein sequence ID" value="OMJ26036.1"/>
    <property type="molecule type" value="Genomic_DNA"/>
</dbReference>
<organism evidence="2 3">
    <name type="scientific">Smittium culicis</name>
    <dbReference type="NCBI Taxonomy" id="133412"/>
    <lineage>
        <taxon>Eukaryota</taxon>
        <taxon>Fungi</taxon>
        <taxon>Fungi incertae sedis</taxon>
        <taxon>Zoopagomycota</taxon>
        <taxon>Kickxellomycotina</taxon>
        <taxon>Harpellomycetes</taxon>
        <taxon>Harpellales</taxon>
        <taxon>Legeriomycetaceae</taxon>
        <taxon>Smittium</taxon>
    </lineage>
</organism>
<keyword evidence="3" id="KW-1185">Reference proteome</keyword>
<dbReference type="OrthoDB" id="10332349at2759"/>
<name>A0A1R1YH44_9FUNG</name>
<evidence type="ECO:0000313" key="2">
    <source>
        <dbReference type="EMBL" id="OMJ26036.1"/>
    </source>
</evidence>
<comment type="caution">
    <text evidence="2">The sequence shown here is derived from an EMBL/GenBank/DDBJ whole genome shotgun (WGS) entry which is preliminary data.</text>
</comment>